<accession>A0ACA9QW76</accession>
<feature type="non-terminal residue" evidence="1">
    <location>
        <position position="163"/>
    </location>
</feature>
<feature type="non-terminal residue" evidence="1">
    <location>
        <position position="1"/>
    </location>
</feature>
<keyword evidence="2" id="KW-1185">Reference proteome</keyword>
<comment type="caution">
    <text evidence="1">The sequence shown here is derived from an EMBL/GenBank/DDBJ whole genome shotgun (WGS) entry which is preliminary data.</text>
</comment>
<dbReference type="Proteomes" id="UP000789702">
    <property type="component" value="Unassembled WGS sequence"/>
</dbReference>
<protein>
    <submittedName>
        <fullName evidence="1">1141_t:CDS:1</fullName>
    </submittedName>
</protein>
<reference evidence="1" key="1">
    <citation type="submission" date="2021-06" db="EMBL/GenBank/DDBJ databases">
        <authorList>
            <person name="Kallberg Y."/>
            <person name="Tangrot J."/>
            <person name="Rosling A."/>
        </authorList>
    </citation>
    <scope>NUCLEOTIDE SEQUENCE</scope>
    <source>
        <strain evidence="1">IL203A</strain>
    </source>
</reference>
<gene>
    <name evidence="1" type="ORF">DHETER_LOCUS15622</name>
</gene>
<evidence type="ECO:0000313" key="2">
    <source>
        <dbReference type="Proteomes" id="UP000789702"/>
    </source>
</evidence>
<organism evidence="1 2">
    <name type="scientific">Dentiscutata heterogama</name>
    <dbReference type="NCBI Taxonomy" id="1316150"/>
    <lineage>
        <taxon>Eukaryota</taxon>
        <taxon>Fungi</taxon>
        <taxon>Fungi incertae sedis</taxon>
        <taxon>Mucoromycota</taxon>
        <taxon>Glomeromycotina</taxon>
        <taxon>Glomeromycetes</taxon>
        <taxon>Diversisporales</taxon>
        <taxon>Gigasporaceae</taxon>
        <taxon>Dentiscutata</taxon>
    </lineage>
</organism>
<proteinExistence type="predicted"/>
<evidence type="ECO:0000313" key="1">
    <source>
        <dbReference type="EMBL" id="CAG8767009.1"/>
    </source>
</evidence>
<name>A0ACA9QW76_9GLOM</name>
<sequence length="163" mass="18780">AMSRLWGKINNEYILPVWMREPCYKLYSWLFSCNLDEVENPDLKAYPNLGSFFIRSLKPGVRPIDNNAILVSPSDGRIINFGLINDGWVEPIKGNSYSLSALLGRDYIDNANNSELPIDISPDNTYKWQINKKENGLFYCTIYLAPGDYHRFHSPTNWVVEAR</sequence>
<dbReference type="EMBL" id="CAJVPU010054475">
    <property type="protein sequence ID" value="CAG8767009.1"/>
    <property type="molecule type" value="Genomic_DNA"/>
</dbReference>